<accession>A0A261FQJ1</accession>
<evidence type="ECO:0000256" key="1">
    <source>
        <dbReference type="ARBA" id="ARBA00023015"/>
    </source>
</evidence>
<dbReference type="PRINTS" id="PR00035">
    <property type="entry name" value="HTHGNTR"/>
</dbReference>
<dbReference type="InterPro" id="IPR011663">
    <property type="entry name" value="UTRA"/>
</dbReference>
<evidence type="ECO:0000313" key="5">
    <source>
        <dbReference type="EMBL" id="OZG61451.1"/>
    </source>
</evidence>
<keyword evidence="3" id="KW-0804">Transcription</keyword>
<keyword evidence="6" id="KW-1185">Reference proteome</keyword>
<reference evidence="5 6" key="1">
    <citation type="journal article" date="2017" name="BMC Genomics">
        <title>Comparative genomic and phylogenomic analyses of the Bifidobacteriaceae family.</title>
        <authorList>
            <person name="Lugli G.A."/>
            <person name="Milani C."/>
            <person name="Turroni F."/>
            <person name="Duranti S."/>
            <person name="Mancabelli L."/>
            <person name="Mangifesta M."/>
            <person name="Ferrario C."/>
            <person name="Modesto M."/>
            <person name="Mattarelli P."/>
            <person name="Jiri K."/>
            <person name="van Sinderen D."/>
            <person name="Ventura M."/>
        </authorList>
    </citation>
    <scope>NUCLEOTIDE SEQUENCE [LARGE SCALE GENOMIC DNA]</scope>
    <source>
        <strain evidence="5 6">DSM 28807</strain>
    </source>
</reference>
<dbReference type="Pfam" id="PF00392">
    <property type="entry name" value="GntR"/>
    <property type="match status" value="1"/>
</dbReference>
<dbReference type="PROSITE" id="PS50949">
    <property type="entry name" value="HTH_GNTR"/>
    <property type="match status" value="1"/>
</dbReference>
<dbReference type="STRING" id="1603886.GCA_001895165_00551"/>
<dbReference type="InterPro" id="IPR036388">
    <property type="entry name" value="WH-like_DNA-bd_sf"/>
</dbReference>
<name>A0A261FQJ1_9BIFI</name>
<dbReference type="SUPFAM" id="SSF46785">
    <property type="entry name" value="Winged helix' DNA-binding domain"/>
    <property type="match status" value="1"/>
</dbReference>
<protein>
    <submittedName>
        <fullName evidence="5">Transcriptional regulator, GntR family</fullName>
    </submittedName>
</protein>
<dbReference type="GO" id="GO:0045892">
    <property type="term" value="P:negative regulation of DNA-templated transcription"/>
    <property type="evidence" value="ECO:0007669"/>
    <property type="project" value="TreeGrafter"/>
</dbReference>
<dbReference type="PANTHER" id="PTHR44846">
    <property type="entry name" value="MANNOSYL-D-GLYCERATE TRANSPORT/METABOLISM SYSTEM REPRESSOR MNGR-RELATED"/>
    <property type="match status" value="1"/>
</dbReference>
<dbReference type="GO" id="GO:0003677">
    <property type="term" value="F:DNA binding"/>
    <property type="evidence" value="ECO:0007669"/>
    <property type="project" value="UniProtKB-KW"/>
</dbReference>
<keyword evidence="2" id="KW-0238">DNA-binding</keyword>
<dbReference type="InterPro" id="IPR000524">
    <property type="entry name" value="Tscrpt_reg_HTH_GntR"/>
</dbReference>
<organism evidence="5 6">
    <name type="scientific">Bifidobacterium lemurum</name>
    <dbReference type="NCBI Taxonomy" id="1603886"/>
    <lineage>
        <taxon>Bacteria</taxon>
        <taxon>Bacillati</taxon>
        <taxon>Actinomycetota</taxon>
        <taxon>Actinomycetes</taxon>
        <taxon>Bifidobacteriales</taxon>
        <taxon>Bifidobacteriaceae</taxon>
        <taxon>Bifidobacterium</taxon>
    </lineage>
</organism>
<dbReference type="CDD" id="cd07377">
    <property type="entry name" value="WHTH_GntR"/>
    <property type="match status" value="1"/>
</dbReference>
<dbReference type="InterPro" id="IPR036390">
    <property type="entry name" value="WH_DNA-bd_sf"/>
</dbReference>
<comment type="caution">
    <text evidence="5">The sequence shown here is derived from an EMBL/GenBank/DDBJ whole genome shotgun (WGS) entry which is preliminary data.</text>
</comment>
<proteinExistence type="predicted"/>
<dbReference type="PANTHER" id="PTHR44846:SF17">
    <property type="entry name" value="GNTR-FAMILY TRANSCRIPTIONAL REGULATOR"/>
    <property type="match status" value="1"/>
</dbReference>
<feature type="domain" description="HTH gntR-type" evidence="4">
    <location>
        <begin position="10"/>
        <end position="78"/>
    </location>
</feature>
<dbReference type="Gene3D" id="1.10.10.10">
    <property type="entry name" value="Winged helix-like DNA-binding domain superfamily/Winged helix DNA-binding domain"/>
    <property type="match status" value="1"/>
</dbReference>
<keyword evidence="1" id="KW-0805">Transcription regulation</keyword>
<dbReference type="Gene3D" id="3.40.1410.10">
    <property type="entry name" value="Chorismate lyase-like"/>
    <property type="match status" value="1"/>
</dbReference>
<dbReference type="OrthoDB" id="8584262at2"/>
<dbReference type="SMART" id="SM00345">
    <property type="entry name" value="HTH_GNTR"/>
    <property type="match status" value="1"/>
</dbReference>
<dbReference type="SMART" id="SM00866">
    <property type="entry name" value="UTRA"/>
    <property type="match status" value="1"/>
</dbReference>
<dbReference type="SUPFAM" id="SSF64288">
    <property type="entry name" value="Chorismate lyase-like"/>
    <property type="match status" value="1"/>
</dbReference>
<dbReference type="InterPro" id="IPR028978">
    <property type="entry name" value="Chorismate_lyase_/UTRA_dom_sf"/>
</dbReference>
<dbReference type="Proteomes" id="UP000216352">
    <property type="component" value="Unassembled WGS sequence"/>
</dbReference>
<gene>
    <name evidence="5" type="ORF">BLEM_1399</name>
</gene>
<dbReference type="EMBL" id="MWWX01000009">
    <property type="protein sequence ID" value="OZG61451.1"/>
    <property type="molecule type" value="Genomic_DNA"/>
</dbReference>
<evidence type="ECO:0000313" key="6">
    <source>
        <dbReference type="Proteomes" id="UP000216352"/>
    </source>
</evidence>
<evidence type="ECO:0000256" key="3">
    <source>
        <dbReference type="ARBA" id="ARBA00023163"/>
    </source>
</evidence>
<dbReference type="RefSeq" id="WP_072724291.1">
    <property type="nucleotide sequence ID" value="NZ_BDIS01000007.1"/>
</dbReference>
<evidence type="ECO:0000256" key="2">
    <source>
        <dbReference type="ARBA" id="ARBA00023125"/>
    </source>
</evidence>
<dbReference type="GO" id="GO:0003700">
    <property type="term" value="F:DNA-binding transcription factor activity"/>
    <property type="evidence" value="ECO:0007669"/>
    <property type="project" value="InterPro"/>
</dbReference>
<evidence type="ECO:0000259" key="4">
    <source>
        <dbReference type="PROSITE" id="PS50949"/>
    </source>
</evidence>
<dbReference type="Pfam" id="PF07702">
    <property type="entry name" value="UTRA"/>
    <property type="match status" value="1"/>
</dbReference>
<dbReference type="InterPro" id="IPR050679">
    <property type="entry name" value="Bact_HTH_transcr_reg"/>
</dbReference>
<sequence length="243" mass="26960">MTEQSTSRRRLPSQSVADDLARRIEQGEYRDGDRLDSESALAKEFGVARGTMRNALEILKDRNLVTTKPGVGSFVSFHGHTMEGAGGWAAASARAGSPTVTEVLGMERQVPPEELRREYDIDGDVHRVVRRRLIGDVPVSVEVSYLPSNTLLDLLMERGLLGDSISLTMKAAHMEPESGVQDATVEALPEEYLEQLEAIASDRFLVVRRSSFDAEGNLVEYVVSYLNPDHFSLHVEFGREKTQ</sequence>
<dbReference type="AlphaFoldDB" id="A0A261FQJ1"/>